<dbReference type="Proteomes" id="UP000228750">
    <property type="component" value="Unassembled WGS sequence"/>
</dbReference>
<protein>
    <submittedName>
        <fullName evidence="1">Uncharacterized protein</fullName>
    </submittedName>
</protein>
<sequence length="551" mass="64213">MVEKGTHYFPRRKAFESETEEELSLIDLDPRVERRMEIRSKCAELGVRLDQYLSEHPDGNFDDFISQNDVEDIPDEVLATYKKVIEKYIARNQDTTHAYQLIIKQDVGEVDTSAVDSSTVGNAFFQKFCNGEQPEAEVRLSLGEGFLLFEFDSQKDYLLFKKTRESSVGLSTEGITAPCGEFGYIDIHTLREKTPYVALRTDSKRSRAEQRSTLVHERQHFIDKDILETFDKVRPTGELPYRTEEEKAAYWKRHSIKRWKDEFLCRIRENESFVEIGKEMKYSYANLFEDVSEFQDASDELQKICALLNKTDIFDGEERRTYLLYQLVDVTFYNIAHRIELLVSHHALQQERKDKKESEISELCFESLALSEEVDSELLHVYPSDKKKDSRHLVNEVKDLRRLVRLLQGNKEELAPDTRLQKIRSLQKKYKEVKNQLDERQDFFAHDPRVRTMEYNRLVSETDVSHILGALTHDPDTLIEMYGDAKSGSVVPDVSIELRGAINSLLPEGIYMKSLKVIHINPNLSRMDLALIVFDDEFDIKEKILIRVPIE</sequence>
<evidence type="ECO:0000313" key="1">
    <source>
        <dbReference type="EMBL" id="PIZ93344.1"/>
    </source>
</evidence>
<proteinExistence type="predicted"/>
<name>A0A2M7V490_9BACT</name>
<comment type="caution">
    <text evidence="1">The sequence shown here is derived from an EMBL/GenBank/DDBJ whole genome shotgun (WGS) entry which is preliminary data.</text>
</comment>
<dbReference type="AlphaFoldDB" id="A0A2M7V490"/>
<accession>A0A2M7V490</accession>
<dbReference type="EMBL" id="PFPJ01000051">
    <property type="protein sequence ID" value="PIZ93344.1"/>
    <property type="molecule type" value="Genomic_DNA"/>
</dbReference>
<organism evidence="1 2">
    <name type="scientific">Candidatus Magasanikbacteria bacterium CG_4_10_14_0_2_um_filter_41_10</name>
    <dbReference type="NCBI Taxonomy" id="1974638"/>
    <lineage>
        <taxon>Bacteria</taxon>
        <taxon>Candidatus Magasanikiibacteriota</taxon>
    </lineage>
</organism>
<reference evidence="2" key="1">
    <citation type="submission" date="2017-09" db="EMBL/GenBank/DDBJ databases">
        <title>Depth-based differentiation of microbial function through sediment-hosted aquifers and enrichment of novel symbionts in the deep terrestrial subsurface.</title>
        <authorList>
            <person name="Probst A.J."/>
            <person name="Ladd B."/>
            <person name="Jarett J.K."/>
            <person name="Geller-Mcgrath D.E."/>
            <person name="Sieber C.M.K."/>
            <person name="Emerson J.B."/>
            <person name="Anantharaman K."/>
            <person name="Thomas B.C."/>
            <person name="Malmstrom R."/>
            <person name="Stieglmeier M."/>
            <person name="Klingl A."/>
            <person name="Woyke T."/>
            <person name="Ryan C.M."/>
            <person name="Banfield J.F."/>
        </authorList>
    </citation>
    <scope>NUCLEOTIDE SEQUENCE [LARGE SCALE GENOMIC DNA]</scope>
</reference>
<evidence type="ECO:0000313" key="2">
    <source>
        <dbReference type="Proteomes" id="UP000228750"/>
    </source>
</evidence>
<gene>
    <name evidence="1" type="ORF">COX82_02715</name>
</gene>